<accession>A0A317D889</accession>
<evidence type="ECO:0000256" key="5">
    <source>
        <dbReference type="SAM" id="MobiDB-lite"/>
    </source>
</evidence>
<dbReference type="InterPro" id="IPR001647">
    <property type="entry name" value="HTH_TetR"/>
</dbReference>
<gene>
    <name evidence="7" type="ORF">DKT69_27670</name>
</gene>
<dbReference type="GO" id="GO:0003700">
    <property type="term" value="F:DNA-binding transcription factor activity"/>
    <property type="evidence" value="ECO:0007669"/>
    <property type="project" value="TreeGrafter"/>
</dbReference>
<feature type="compositionally biased region" description="Polar residues" evidence="5">
    <location>
        <begin position="1"/>
        <end position="10"/>
    </location>
</feature>
<dbReference type="Gene3D" id="1.10.357.10">
    <property type="entry name" value="Tetracycline Repressor, domain 2"/>
    <property type="match status" value="1"/>
</dbReference>
<dbReference type="AlphaFoldDB" id="A0A317D889"/>
<organism evidence="7 8">
    <name type="scientific">Micromonospora sicca</name>
    <dbReference type="NCBI Taxonomy" id="2202420"/>
    <lineage>
        <taxon>Bacteria</taxon>
        <taxon>Bacillati</taxon>
        <taxon>Actinomycetota</taxon>
        <taxon>Actinomycetes</taxon>
        <taxon>Micromonosporales</taxon>
        <taxon>Micromonosporaceae</taxon>
        <taxon>Micromonospora</taxon>
    </lineage>
</organism>
<dbReference type="PROSITE" id="PS50977">
    <property type="entry name" value="HTH_TETR_2"/>
    <property type="match status" value="1"/>
</dbReference>
<dbReference type="Proteomes" id="UP000246050">
    <property type="component" value="Unassembled WGS sequence"/>
</dbReference>
<dbReference type="GO" id="GO:0000976">
    <property type="term" value="F:transcription cis-regulatory region binding"/>
    <property type="evidence" value="ECO:0007669"/>
    <property type="project" value="TreeGrafter"/>
</dbReference>
<comment type="caution">
    <text evidence="7">The sequence shown here is derived from an EMBL/GenBank/DDBJ whole genome shotgun (WGS) entry which is preliminary data.</text>
</comment>
<evidence type="ECO:0000256" key="2">
    <source>
        <dbReference type="ARBA" id="ARBA00023125"/>
    </source>
</evidence>
<keyword evidence="3" id="KW-0804">Transcription</keyword>
<dbReference type="PRINTS" id="PR00455">
    <property type="entry name" value="HTHTETR"/>
</dbReference>
<dbReference type="SUPFAM" id="SSF48498">
    <property type="entry name" value="Tetracyclin repressor-like, C-terminal domain"/>
    <property type="match status" value="1"/>
</dbReference>
<dbReference type="InterPro" id="IPR009057">
    <property type="entry name" value="Homeodomain-like_sf"/>
</dbReference>
<feature type="region of interest" description="Disordered" evidence="5">
    <location>
        <begin position="1"/>
        <end position="43"/>
    </location>
</feature>
<dbReference type="Pfam" id="PF00440">
    <property type="entry name" value="TetR_N"/>
    <property type="match status" value="1"/>
</dbReference>
<dbReference type="SUPFAM" id="SSF46689">
    <property type="entry name" value="Homeodomain-like"/>
    <property type="match status" value="1"/>
</dbReference>
<proteinExistence type="predicted"/>
<dbReference type="Pfam" id="PF21597">
    <property type="entry name" value="TetR_C_43"/>
    <property type="match status" value="1"/>
</dbReference>
<evidence type="ECO:0000313" key="7">
    <source>
        <dbReference type="EMBL" id="PWR10959.1"/>
    </source>
</evidence>
<evidence type="ECO:0000256" key="3">
    <source>
        <dbReference type="ARBA" id="ARBA00023163"/>
    </source>
</evidence>
<evidence type="ECO:0000313" key="8">
    <source>
        <dbReference type="Proteomes" id="UP000246050"/>
    </source>
</evidence>
<dbReference type="InterPro" id="IPR036271">
    <property type="entry name" value="Tet_transcr_reg_TetR-rel_C_sf"/>
</dbReference>
<evidence type="ECO:0000259" key="6">
    <source>
        <dbReference type="PROSITE" id="PS50977"/>
    </source>
</evidence>
<dbReference type="OrthoDB" id="3617113at2"/>
<reference evidence="7 8" key="1">
    <citation type="submission" date="2018-05" db="EMBL/GenBank/DDBJ databases">
        <title>Micromonosporas from Atacama Desert.</title>
        <authorList>
            <person name="Carro L."/>
            <person name="Golinska P."/>
            <person name="Klenk H.-P."/>
            <person name="Goodfellow M."/>
        </authorList>
    </citation>
    <scope>NUCLEOTIDE SEQUENCE [LARGE SCALE GENOMIC DNA]</scope>
    <source>
        <strain evidence="7 8">4G51</strain>
    </source>
</reference>
<dbReference type="EMBL" id="QGKS01000340">
    <property type="protein sequence ID" value="PWR10959.1"/>
    <property type="molecule type" value="Genomic_DNA"/>
</dbReference>
<name>A0A317D889_9ACTN</name>
<evidence type="ECO:0000256" key="1">
    <source>
        <dbReference type="ARBA" id="ARBA00023015"/>
    </source>
</evidence>
<dbReference type="InterPro" id="IPR049445">
    <property type="entry name" value="TetR_SbtR-like_C"/>
</dbReference>
<feature type="domain" description="HTH tetR-type" evidence="6">
    <location>
        <begin position="47"/>
        <end position="106"/>
    </location>
</feature>
<dbReference type="InterPro" id="IPR050109">
    <property type="entry name" value="HTH-type_TetR-like_transc_reg"/>
</dbReference>
<feature type="compositionally biased region" description="Low complexity" evidence="5">
    <location>
        <begin position="18"/>
        <end position="35"/>
    </location>
</feature>
<keyword evidence="2 4" id="KW-0238">DNA-binding</keyword>
<evidence type="ECO:0000256" key="4">
    <source>
        <dbReference type="PROSITE-ProRule" id="PRU00335"/>
    </source>
</evidence>
<protein>
    <submittedName>
        <fullName evidence="7">TetR family transcriptional regulator</fullName>
    </submittedName>
</protein>
<feature type="DNA-binding region" description="H-T-H motif" evidence="4">
    <location>
        <begin position="69"/>
        <end position="88"/>
    </location>
</feature>
<keyword evidence="1" id="KW-0805">Transcription regulation</keyword>
<sequence>MRIGGSSVTVEINRRLLRSPTRPRLGRSPRGGDVPDPGPRPLRADALRNRQRLLDAAVRAFSHGGPEVTLDSIARAAGVGIGTLYRHFPTREALVEAAYRNELAKLCDAAPELLAGLPPDRAVRAWMDRFIDYLSTKRGMADALRLVIASGANPYAHSRDRLVAALGLLLEAGGAAGTVRADVAPTDVLAGLSGVSLVAGEPEQREQAGRLLDLLMDGLRHRATG</sequence>
<dbReference type="PANTHER" id="PTHR30055">
    <property type="entry name" value="HTH-TYPE TRANSCRIPTIONAL REGULATOR RUTR"/>
    <property type="match status" value="1"/>
</dbReference>
<dbReference type="PANTHER" id="PTHR30055:SF234">
    <property type="entry name" value="HTH-TYPE TRANSCRIPTIONAL REGULATOR BETI"/>
    <property type="match status" value="1"/>
</dbReference>